<dbReference type="eggNOG" id="ENOG502RFS3">
    <property type="taxonomic scope" value="Eukaryota"/>
</dbReference>
<dbReference type="EMBL" id="DS548793">
    <property type="protein sequence ID" value="EDR27686.1"/>
    <property type="molecule type" value="Genomic_DNA"/>
</dbReference>
<protein>
    <submittedName>
        <fullName evidence="1">Uncharacterized protein</fullName>
    </submittedName>
</protein>
<organism evidence="2">
    <name type="scientific">Entamoeba dispar (strain ATCC PRA-260 / SAW760)</name>
    <dbReference type="NCBI Taxonomy" id="370354"/>
    <lineage>
        <taxon>Eukaryota</taxon>
        <taxon>Amoebozoa</taxon>
        <taxon>Evosea</taxon>
        <taxon>Archamoebae</taxon>
        <taxon>Mastigamoebida</taxon>
        <taxon>Entamoebidae</taxon>
        <taxon>Entamoeba</taxon>
    </lineage>
</organism>
<dbReference type="Proteomes" id="UP000008076">
    <property type="component" value="Unassembled WGS sequence"/>
</dbReference>
<dbReference type="AlphaFoldDB" id="B0ECP9"/>
<evidence type="ECO:0000313" key="1">
    <source>
        <dbReference type="EMBL" id="EDR27686.1"/>
    </source>
</evidence>
<dbReference type="KEGG" id="edi:EDI_162880"/>
<dbReference type="RefSeq" id="XP_001736075.1">
    <property type="nucleotide sequence ID" value="XM_001736023.1"/>
</dbReference>
<evidence type="ECO:0000313" key="2">
    <source>
        <dbReference type="Proteomes" id="UP000008076"/>
    </source>
</evidence>
<dbReference type="Gene3D" id="3.90.980.20">
    <property type="match status" value="1"/>
</dbReference>
<gene>
    <name evidence="1" type="ORF">EDI_162880</name>
</gene>
<dbReference type="GeneID" id="5881055"/>
<accession>B0ECP9</accession>
<reference evidence="2" key="1">
    <citation type="submission" date="2007-12" db="EMBL/GenBank/DDBJ databases">
        <title>Annotation of Entamoeba dispar SAW760.</title>
        <authorList>
            <person name="Lorenzi H."/>
            <person name="Inman J."/>
            <person name="Schobel S."/>
            <person name="Amedeo P."/>
            <person name="Caler E."/>
        </authorList>
    </citation>
    <scope>NUCLEOTIDE SEQUENCE [LARGE SCALE GENOMIC DNA]</scope>
    <source>
        <strain evidence="2">ATCC PRA-260 / SAW760</strain>
    </source>
</reference>
<dbReference type="VEuPathDB" id="AmoebaDB:EDI_162880"/>
<dbReference type="OMA" id="VEHWNIL"/>
<name>B0ECP9_ENTDS</name>
<keyword evidence="2" id="KW-1185">Reference proteome</keyword>
<proteinExistence type="predicted"/>
<dbReference type="OrthoDB" id="27945at2759"/>
<sequence length="273" mass="31921">MSKEQSITSSKIECKCYLCLNKEKVIGKKRVAWTIICKYILKALANINEKQYYSAHDDIYPFVVEHWNILGELAQFKNGKSWKKALLDAMNHSGQFESGPSKKRIGLWKLKSCFENIDNKKNSNKEKKPKKNLLQYSSRRKELSEKCLKNDEILLYDTPLETFQCINQTINLNDEIMYPQIITPLDISVSSQSKILYSNMSTLPASLMNVLQPLYHQLYHSVYKSIKLLNKRRKQMKLQFNSSQRILSLIARLQFDMMEEETYPSSFILLKVL</sequence>